<keyword evidence="3" id="KW-1185">Reference proteome</keyword>
<reference evidence="2 3" key="1">
    <citation type="submission" date="2016-10" db="EMBL/GenBank/DDBJ databases">
        <authorList>
            <person name="de Groot N.N."/>
        </authorList>
    </citation>
    <scope>NUCLEOTIDE SEQUENCE [LARGE SCALE GENOMIC DNA]</scope>
    <source>
        <strain evidence="2 3">DSM 25186</strain>
    </source>
</reference>
<dbReference type="Pfam" id="PF18480">
    <property type="entry name" value="DUF5615"/>
    <property type="match status" value="1"/>
</dbReference>
<dbReference type="OrthoDB" id="27473at2"/>
<organism evidence="2 3">
    <name type="scientific">Catalinimonas alkaloidigena</name>
    <dbReference type="NCBI Taxonomy" id="1075417"/>
    <lineage>
        <taxon>Bacteria</taxon>
        <taxon>Pseudomonadati</taxon>
        <taxon>Bacteroidota</taxon>
        <taxon>Cytophagia</taxon>
        <taxon>Cytophagales</taxon>
        <taxon>Catalimonadaceae</taxon>
        <taxon>Catalinimonas</taxon>
    </lineage>
</organism>
<accession>A0A1G9RPB8</accession>
<protein>
    <submittedName>
        <fullName evidence="2">Predicted nuclease, contains PIN domain, potential toxin-antitoxin system component</fullName>
    </submittedName>
</protein>
<name>A0A1G9RPB8_9BACT</name>
<sequence>MRLLFDQNISYKIVKQLATDFPEAKQVRHVGLEDASDLAIFQYAKEHDFAIVTFDADFVDLQVIKGSPPSIIWLRTGNLTTKAISALLRKHAPVIQEFMATADAGVLEIIDRGE</sequence>
<proteinExistence type="predicted"/>
<feature type="domain" description="DUF5615" evidence="1">
    <location>
        <begin position="1"/>
        <end position="109"/>
    </location>
</feature>
<dbReference type="EMBL" id="FNFO01000011">
    <property type="protein sequence ID" value="SDM24295.1"/>
    <property type="molecule type" value="Genomic_DNA"/>
</dbReference>
<evidence type="ECO:0000313" key="3">
    <source>
        <dbReference type="Proteomes" id="UP000198510"/>
    </source>
</evidence>
<gene>
    <name evidence="2" type="ORF">SAMN05421823_111202</name>
</gene>
<dbReference type="InterPro" id="IPR041049">
    <property type="entry name" value="DUF5615"/>
</dbReference>
<dbReference type="Proteomes" id="UP000198510">
    <property type="component" value="Unassembled WGS sequence"/>
</dbReference>
<evidence type="ECO:0000259" key="1">
    <source>
        <dbReference type="Pfam" id="PF18480"/>
    </source>
</evidence>
<evidence type="ECO:0000313" key="2">
    <source>
        <dbReference type="EMBL" id="SDM24295.1"/>
    </source>
</evidence>
<dbReference type="AlphaFoldDB" id="A0A1G9RPB8"/>
<dbReference type="STRING" id="1075417.SAMN05421823_111202"/>
<dbReference type="RefSeq" id="WP_089686839.1">
    <property type="nucleotide sequence ID" value="NZ_FNFO01000011.1"/>
</dbReference>